<accession>A0A200QCC8</accession>
<reference evidence="2 3" key="1">
    <citation type="journal article" date="2017" name="Mol. Plant">
        <title>The Genome of Medicinal Plant Macleaya cordata Provides New Insights into Benzylisoquinoline Alkaloids Metabolism.</title>
        <authorList>
            <person name="Liu X."/>
            <person name="Liu Y."/>
            <person name="Huang P."/>
            <person name="Ma Y."/>
            <person name="Qing Z."/>
            <person name="Tang Q."/>
            <person name="Cao H."/>
            <person name="Cheng P."/>
            <person name="Zheng Y."/>
            <person name="Yuan Z."/>
            <person name="Zhou Y."/>
            <person name="Liu J."/>
            <person name="Tang Z."/>
            <person name="Zhuo Y."/>
            <person name="Zhang Y."/>
            <person name="Yu L."/>
            <person name="Huang J."/>
            <person name="Yang P."/>
            <person name="Peng Q."/>
            <person name="Zhang J."/>
            <person name="Jiang W."/>
            <person name="Zhang Z."/>
            <person name="Lin K."/>
            <person name="Ro D.K."/>
            <person name="Chen X."/>
            <person name="Xiong X."/>
            <person name="Shang Y."/>
            <person name="Huang S."/>
            <person name="Zeng J."/>
        </authorList>
    </citation>
    <scope>NUCLEOTIDE SEQUENCE [LARGE SCALE GENOMIC DNA]</scope>
    <source>
        <strain evidence="3">cv. BLH2017</strain>
        <tissue evidence="2">Root</tissue>
    </source>
</reference>
<evidence type="ECO:0000313" key="2">
    <source>
        <dbReference type="EMBL" id="OVA08037.1"/>
    </source>
</evidence>
<dbReference type="InterPro" id="IPR037883">
    <property type="entry name" value="Knr4/Smi1-like_sf"/>
</dbReference>
<feature type="compositionally biased region" description="Acidic residues" evidence="1">
    <location>
        <begin position="291"/>
        <end position="306"/>
    </location>
</feature>
<feature type="compositionally biased region" description="Low complexity" evidence="1">
    <location>
        <begin position="273"/>
        <end position="288"/>
    </location>
</feature>
<evidence type="ECO:0000313" key="3">
    <source>
        <dbReference type="Proteomes" id="UP000195402"/>
    </source>
</evidence>
<feature type="region of interest" description="Disordered" evidence="1">
    <location>
        <begin position="271"/>
        <end position="307"/>
    </location>
</feature>
<sequence>MAMSTITTTTKIPIDPNPRRVIFSFAAYAKKVISHLKTCKIHITEGLTDDEISSIEESFGFIFPPDLRSILNEGLPVGPEFPNWRSSSSQQLEILINLPILGICREITKRNLWFSSWGNRPDDPNEALTLAKKIFKKAPILVPIYRHCYIPSSPNLAGNPIIFVKDGDLRYFGFDVAGFFFQEFEFRERNNEFRPIEESSSSSTTTTRMMMNVAAPPAWAVMNGGGMMKIEFWSDLVESSVKNGGWNWVLEERFEEMKRCLRKGGWSEEEVSEMITTTSSTTTTATTENYKDEDDSDEDEDEDEDERSVVLLREKESVIGYMHQLSVRLLRSGWSREDISYSFGIIHDHESGGGVLRLDVDSYT</sequence>
<gene>
    <name evidence="2" type="ORF">BVC80_331g3</name>
</gene>
<evidence type="ECO:0000256" key="1">
    <source>
        <dbReference type="SAM" id="MobiDB-lite"/>
    </source>
</evidence>
<organism evidence="2 3">
    <name type="scientific">Macleaya cordata</name>
    <name type="common">Five-seeded plume-poppy</name>
    <name type="synonym">Bocconia cordata</name>
    <dbReference type="NCBI Taxonomy" id="56857"/>
    <lineage>
        <taxon>Eukaryota</taxon>
        <taxon>Viridiplantae</taxon>
        <taxon>Streptophyta</taxon>
        <taxon>Embryophyta</taxon>
        <taxon>Tracheophyta</taxon>
        <taxon>Spermatophyta</taxon>
        <taxon>Magnoliopsida</taxon>
        <taxon>Ranunculales</taxon>
        <taxon>Papaveraceae</taxon>
        <taxon>Papaveroideae</taxon>
        <taxon>Macleaya</taxon>
    </lineage>
</organism>
<dbReference type="InParanoid" id="A0A200QCC8"/>
<protein>
    <recommendedName>
        <fullName evidence="4">Knr4/Smi1-like domain-containing protein</fullName>
    </recommendedName>
</protein>
<name>A0A200QCC8_MACCD</name>
<dbReference type="OMA" id="VPIYRNC"/>
<dbReference type="Proteomes" id="UP000195402">
    <property type="component" value="Unassembled WGS sequence"/>
</dbReference>
<evidence type="ECO:0008006" key="4">
    <source>
        <dbReference type="Google" id="ProtNLM"/>
    </source>
</evidence>
<dbReference type="PANTHER" id="PTHR32011">
    <property type="entry name" value="OS08G0472400 PROTEIN"/>
    <property type="match status" value="1"/>
</dbReference>
<proteinExistence type="predicted"/>
<keyword evidence="3" id="KW-1185">Reference proteome</keyword>
<dbReference type="EMBL" id="MVGT01002368">
    <property type="protein sequence ID" value="OVA08037.1"/>
    <property type="molecule type" value="Genomic_DNA"/>
</dbReference>
<dbReference type="SUPFAM" id="SSF160631">
    <property type="entry name" value="SMI1/KNR4-like"/>
    <property type="match status" value="1"/>
</dbReference>
<dbReference type="PANTHER" id="PTHR32011:SF6">
    <property type="entry name" value="KNR4_SMI1-LIKE DOMAIN-CONTAINING PROTEIN"/>
    <property type="match status" value="1"/>
</dbReference>
<dbReference type="OrthoDB" id="1921190at2759"/>
<comment type="caution">
    <text evidence="2">The sequence shown here is derived from an EMBL/GenBank/DDBJ whole genome shotgun (WGS) entry which is preliminary data.</text>
</comment>
<dbReference type="AlphaFoldDB" id="A0A200QCC8"/>